<evidence type="ECO:0000313" key="3">
    <source>
        <dbReference type="Proteomes" id="UP001437256"/>
    </source>
</evidence>
<keyword evidence="3" id="KW-1185">Reference proteome</keyword>
<protein>
    <submittedName>
        <fullName evidence="2">Uncharacterized protein</fullName>
    </submittedName>
</protein>
<comment type="caution">
    <text evidence="2">The sequence shown here is derived from an EMBL/GenBank/DDBJ whole genome shotgun (WGS) entry which is preliminary data.</text>
</comment>
<reference evidence="2 3" key="1">
    <citation type="submission" date="2024-05" db="EMBL/GenBank/DDBJ databases">
        <title>A draft genome resource for the thread blight pathogen Marasmius tenuissimus strain MS-2.</title>
        <authorList>
            <person name="Yulfo-Soto G.E."/>
            <person name="Baruah I.K."/>
            <person name="Amoako-Attah I."/>
            <person name="Bukari Y."/>
            <person name="Meinhardt L.W."/>
            <person name="Bailey B.A."/>
            <person name="Cohen S.P."/>
        </authorList>
    </citation>
    <scope>NUCLEOTIDE SEQUENCE [LARGE SCALE GENOMIC DNA]</scope>
    <source>
        <strain evidence="2 3">MS-2</strain>
    </source>
</reference>
<feature type="compositionally biased region" description="Polar residues" evidence="1">
    <location>
        <begin position="847"/>
        <end position="858"/>
    </location>
</feature>
<accession>A0ABR2ZTP0</accession>
<dbReference type="Proteomes" id="UP001437256">
    <property type="component" value="Unassembled WGS sequence"/>
</dbReference>
<dbReference type="PANTHER" id="PTHR31912:SF34">
    <property type="entry name" value="NOTOCHORD-RELATED PROTEIN"/>
    <property type="match status" value="1"/>
</dbReference>
<gene>
    <name evidence="2" type="ORF">AAF712_008373</name>
</gene>
<feature type="compositionally biased region" description="Basic and acidic residues" evidence="1">
    <location>
        <begin position="1061"/>
        <end position="1074"/>
    </location>
</feature>
<proteinExistence type="predicted"/>
<dbReference type="EMBL" id="JBBXMP010000058">
    <property type="protein sequence ID" value="KAL0064675.1"/>
    <property type="molecule type" value="Genomic_DNA"/>
</dbReference>
<dbReference type="PANTHER" id="PTHR31912">
    <property type="entry name" value="IP13529P"/>
    <property type="match status" value="1"/>
</dbReference>
<name>A0ABR2ZTP0_9AGAR</name>
<sequence>MLELNAQTIEHEFTTMTAEEVDTLYFIPADSQEALERNQVTLEAEFQRMGEQLWEEELLGLDELNVDVDETEGLMEELRDIGVLNEDETIAQIIHGVCPGQNWYPYPHKTLCLLDVFDTLPRLRFSEAQMKMVLWLLKNTGARDVPSFDGFRKVQQHLRDLCSAKVNEHTSDLGNIFSSISLHDLAARDFANPTTAPLITLYPEDVGSGPVSEMWQMPNGRWMEIPQDMLPPSILVNNKRFYIHEIAELEDSRWVIPQLWLMSSGILHAVCYIAQRRQIGDQLMISMACKRIRVPVSKFQVTHLELLARFRSIQFEDSERSLEFAKRIPNVNRQIDDGEDLFTSWWAPWSDDVSGARSKQYQKHINIYGHHINLPGRLLQQQFHVRPISSSPHAGSLEQFKPIVQQVRQSHSKPIRTLNASTGRPCGLRLFIPDLPADNPQQSEEASHIGHMALLKCRNCKPGECGIFRATAEGYEDFYKTGTPRNVHEIRSCVLEQIKLASFGVKDPVESLQTKTGVKDKIAQHWIDILLAEARKRQQATPSHCRTEISNDLLAWLNSQTAQPYNPLLDVPFLDPSQDTLVEILHTILLGVEKYGWHNLHSNWDEKQRETFATRLQSTNIQGLNVPPIRAEYMMQYRNALIGKHFKTLIQTAAFHVYGLVTESQFRLVRALGELGAVLWISEIDDIEVYLGDLTVLIDNVLDAFADIDPSKILVKIKLHMLIHLPSQIRRRGPAVRFSTEVDEAFNAVFRLCSVLSNHQAASRDICQKLADLDRVKHMITGGLWQDNGVWVAAGSEVKSLLATTPVLQSHMGWSSQATWMPGVVQGEPSAKDLDGRRTRRRVSSRLTETPLHTSRNPSLIPLPSESHWVKGVQTTSVTGNKCTPGSWVVCRYSHKDQQSGISRDQGIIGKIVSLYIPEAFGSSGQGVVVLREYSVGEVLHHRLHMPVLRPSSDSSLLVICSKDIQFEINVQHDCEHAGCRADGVEFRIQERKQSQSTRKTMVHCYSTDSVFLINMHALHNARLVRKFLPRQLIKPQHLYKDRRERHARFGAELVVTQAAKRAETNRKAAETRARKQAQKDSLAQQAQYAFEPPQK</sequence>
<feature type="region of interest" description="Disordered" evidence="1">
    <location>
        <begin position="839"/>
        <end position="858"/>
    </location>
</feature>
<evidence type="ECO:0000313" key="2">
    <source>
        <dbReference type="EMBL" id="KAL0064675.1"/>
    </source>
</evidence>
<evidence type="ECO:0000256" key="1">
    <source>
        <dbReference type="SAM" id="MobiDB-lite"/>
    </source>
</evidence>
<feature type="region of interest" description="Disordered" evidence="1">
    <location>
        <begin position="1061"/>
        <end position="1096"/>
    </location>
</feature>
<organism evidence="2 3">
    <name type="scientific">Marasmius tenuissimus</name>
    <dbReference type="NCBI Taxonomy" id="585030"/>
    <lineage>
        <taxon>Eukaryota</taxon>
        <taxon>Fungi</taxon>
        <taxon>Dikarya</taxon>
        <taxon>Basidiomycota</taxon>
        <taxon>Agaricomycotina</taxon>
        <taxon>Agaricomycetes</taxon>
        <taxon>Agaricomycetidae</taxon>
        <taxon>Agaricales</taxon>
        <taxon>Marasmiineae</taxon>
        <taxon>Marasmiaceae</taxon>
        <taxon>Marasmius</taxon>
    </lineage>
</organism>